<dbReference type="PRINTS" id="PR00035">
    <property type="entry name" value="HTHGNTR"/>
</dbReference>
<dbReference type="InterPro" id="IPR000524">
    <property type="entry name" value="Tscrpt_reg_HTH_GntR"/>
</dbReference>
<comment type="caution">
    <text evidence="5">The sequence shown here is derived from an EMBL/GenBank/DDBJ whole genome shotgun (WGS) entry which is preliminary data.</text>
</comment>
<dbReference type="Gene3D" id="1.20.120.530">
    <property type="entry name" value="GntR ligand-binding domain-like"/>
    <property type="match status" value="1"/>
</dbReference>
<dbReference type="Pfam" id="PF00392">
    <property type="entry name" value="GntR"/>
    <property type="match status" value="1"/>
</dbReference>
<dbReference type="Proteomes" id="UP000256486">
    <property type="component" value="Unassembled WGS sequence"/>
</dbReference>
<evidence type="ECO:0000259" key="4">
    <source>
        <dbReference type="PROSITE" id="PS50949"/>
    </source>
</evidence>
<dbReference type="RefSeq" id="WP_116416238.1">
    <property type="nucleotide sequence ID" value="NZ_NBWZ01000001.1"/>
</dbReference>
<keyword evidence="3" id="KW-0804">Transcription</keyword>
<dbReference type="AlphaFoldDB" id="A0A3E0VMB2"/>
<dbReference type="InterPro" id="IPR036390">
    <property type="entry name" value="WH_DNA-bd_sf"/>
</dbReference>
<proteinExistence type="predicted"/>
<sequence length="221" mass="24353">MDTLSRAGLSGAAVNELREEILEGRLNQGERLSEVSLSTTLGVSRAPIREALLHLEQEGLVVSLPYKGASVVTLSPQDFLELSTLRIALEKLAWARAMERVTPEAIADLTAIISEMDFAVKSDQKAKLVRLDLDFHERVFVMADHSRLYTAWTAIKWQVALFLLARRKKVDDYHSIIVEEHAELIDAILAGHAADFEHLIEVHIGSGYGRLNSAATSSPAG</sequence>
<evidence type="ECO:0000313" key="6">
    <source>
        <dbReference type="Proteomes" id="UP000256486"/>
    </source>
</evidence>
<dbReference type="InterPro" id="IPR011711">
    <property type="entry name" value="GntR_C"/>
</dbReference>
<dbReference type="SUPFAM" id="SSF46785">
    <property type="entry name" value="Winged helix' DNA-binding domain"/>
    <property type="match status" value="1"/>
</dbReference>
<accession>A0A3E0VMB2</accession>
<name>A0A3E0VMB2_9MICO</name>
<keyword evidence="1" id="KW-0805">Transcription regulation</keyword>
<dbReference type="GO" id="GO:0003700">
    <property type="term" value="F:DNA-binding transcription factor activity"/>
    <property type="evidence" value="ECO:0007669"/>
    <property type="project" value="InterPro"/>
</dbReference>
<dbReference type="InterPro" id="IPR036388">
    <property type="entry name" value="WH-like_DNA-bd_sf"/>
</dbReference>
<evidence type="ECO:0000313" key="5">
    <source>
        <dbReference type="EMBL" id="RFA10861.1"/>
    </source>
</evidence>
<dbReference type="OrthoDB" id="9816161at2"/>
<evidence type="ECO:0000256" key="3">
    <source>
        <dbReference type="ARBA" id="ARBA00023163"/>
    </source>
</evidence>
<organism evidence="5 6">
    <name type="scientific">Subtercola boreus</name>
    <dbReference type="NCBI Taxonomy" id="120213"/>
    <lineage>
        <taxon>Bacteria</taxon>
        <taxon>Bacillati</taxon>
        <taxon>Actinomycetota</taxon>
        <taxon>Actinomycetes</taxon>
        <taxon>Micrococcales</taxon>
        <taxon>Microbacteriaceae</taxon>
        <taxon>Subtercola</taxon>
    </lineage>
</organism>
<dbReference type="InterPro" id="IPR008920">
    <property type="entry name" value="TF_FadR/GntR_C"/>
</dbReference>
<dbReference type="SMART" id="SM00345">
    <property type="entry name" value="HTH_GNTR"/>
    <property type="match status" value="1"/>
</dbReference>
<dbReference type="Gene3D" id="1.10.10.10">
    <property type="entry name" value="Winged helix-like DNA-binding domain superfamily/Winged helix DNA-binding domain"/>
    <property type="match status" value="1"/>
</dbReference>
<dbReference type="SMART" id="SM00895">
    <property type="entry name" value="FCD"/>
    <property type="match status" value="1"/>
</dbReference>
<dbReference type="PROSITE" id="PS50949">
    <property type="entry name" value="HTH_GNTR"/>
    <property type="match status" value="1"/>
</dbReference>
<feature type="domain" description="HTH gntR-type" evidence="4">
    <location>
        <begin position="7"/>
        <end position="74"/>
    </location>
</feature>
<dbReference type="EMBL" id="NBWZ01000001">
    <property type="protein sequence ID" value="RFA10861.1"/>
    <property type="molecule type" value="Genomic_DNA"/>
</dbReference>
<dbReference type="PANTHER" id="PTHR43537">
    <property type="entry name" value="TRANSCRIPTIONAL REGULATOR, GNTR FAMILY"/>
    <property type="match status" value="1"/>
</dbReference>
<protein>
    <recommendedName>
        <fullName evidence="4">HTH gntR-type domain-containing protein</fullName>
    </recommendedName>
</protein>
<keyword evidence="2" id="KW-0238">DNA-binding</keyword>
<dbReference type="PANTHER" id="PTHR43537:SF24">
    <property type="entry name" value="GLUCONATE OPERON TRANSCRIPTIONAL REPRESSOR"/>
    <property type="match status" value="1"/>
</dbReference>
<reference evidence="5 6" key="1">
    <citation type="submission" date="2017-04" db="EMBL/GenBank/DDBJ databases">
        <title>Comparative genome analysis of Subtercola boreus.</title>
        <authorList>
            <person name="Cho Y.-J."/>
            <person name="Cho A."/>
            <person name="Kim O.-S."/>
            <person name="Lee J.-I."/>
        </authorList>
    </citation>
    <scope>NUCLEOTIDE SEQUENCE [LARGE SCALE GENOMIC DNA]</scope>
    <source>
        <strain evidence="5 6">K300</strain>
    </source>
</reference>
<evidence type="ECO:0000256" key="2">
    <source>
        <dbReference type="ARBA" id="ARBA00023125"/>
    </source>
</evidence>
<evidence type="ECO:0000256" key="1">
    <source>
        <dbReference type="ARBA" id="ARBA00023015"/>
    </source>
</evidence>
<keyword evidence="6" id="KW-1185">Reference proteome</keyword>
<dbReference type="CDD" id="cd07377">
    <property type="entry name" value="WHTH_GntR"/>
    <property type="match status" value="1"/>
</dbReference>
<dbReference type="GO" id="GO:0003677">
    <property type="term" value="F:DNA binding"/>
    <property type="evidence" value="ECO:0007669"/>
    <property type="project" value="UniProtKB-KW"/>
</dbReference>
<dbReference type="Pfam" id="PF07729">
    <property type="entry name" value="FCD"/>
    <property type="match status" value="1"/>
</dbReference>
<dbReference type="SUPFAM" id="SSF48008">
    <property type="entry name" value="GntR ligand-binding domain-like"/>
    <property type="match status" value="1"/>
</dbReference>
<gene>
    <name evidence="5" type="ORF">B7R54_17840</name>
</gene>